<dbReference type="Proteomes" id="UP000033014">
    <property type="component" value="Segment"/>
</dbReference>
<sequence length="340" mass="38363">MDELRVVELFAGYGSQSMALKRANINFKTVAIAEIDEHAIKSYEAIHGTTYNLGDITKVEGEHVPDHDFLTYSFPCTDISVSGAMKGLLEGSGTSSSTLWDVKRVIEAKKPRFLMMENVDNLVIKFKEDFMLWVNYLSTQGYTTTWRVIDAEPYVPQRRKRVIAISQLDGKAFLFPKDPEERTYNLIDVLEDLNDTEALESFKDPSIRSYTVDPVTYYNPISDYYKKQPENSRASFIGYIGNQPKQATRVYLPITASTLTANGGGQGGKTGLYHLGTHIRNLSPLEAWRIMGVSDEDFYKAKAVGTVKTQLLKQAGNSIVVDIMVPIFARLFKDYMKDKQ</sequence>
<evidence type="ECO:0000313" key="11">
    <source>
        <dbReference type="Proteomes" id="UP000033014"/>
    </source>
</evidence>
<evidence type="ECO:0000256" key="5">
    <source>
        <dbReference type="ARBA" id="ARBA00023280"/>
    </source>
</evidence>
<dbReference type="InterPro" id="IPR029063">
    <property type="entry name" value="SAM-dependent_MTases_sf"/>
</dbReference>
<dbReference type="EMBL" id="KJ081346">
    <property type="protein sequence ID" value="AHJ87219.1"/>
    <property type="molecule type" value="Genomic_DNA"/>
</dbReference>
<dbReference type="GeneID" id="24723445"/>
<proteinExistence type="inferred from homology"/>
<feature type="active site" evidence="7">
    <location>
        <position position="76"/>
    </location>
</feature>
<evidence type="ECO:0000256" key="9">
    <source>
        <dbReference type="RuleBase" id="RU000417"/>
    </source>
</evidence>
<reference evidence="11" key="1">
    <citation type="submission" date="2014-01" db="EMBL/GenBank/DDBJ databases">
        <title>Genomic and Proteomic Analysis of Broad Host Range Virulent Bacillus Group Phage BCP8-2 Leading To the Creation of New Genus within Myoviruses.</title>
        <authorList>
            <person name="Bandara N."/>
            <person name="Asare P.T."/>
            <person name="Kim K.P."/>
        </authorList>
    </citation>
    <scope>NUCLEOTIDE SEQUENCE [LARGE SCALE GENOMIC DNA]</scope>
</reference>
<dbReference type="PRINTS" id="PR00105">
    <property type="entry name" value="C5METTRFRASE"/>
</dbReference>
<evidence type="ECO:0000256" key="8">
    <source>
        <dbReference type="RuleBase" id="RU000416"/>
    </source>
</evidence>
<gene>
    <name evidence="10" type="ORF">BCP8-2_181</name>
</gene>
<keyword evidence="5" id="KW-0899">Viral immunoevasion</keyword>
<dbReference type="EC" id="2.1.1.37" evidence="9"/>
<keyword evidence="6" id="KW-1258">Restriction-modification system evasion by virus</keyword>
<dbReference type="RefSeq" id="YP_009149742.1">
    <property type="nucleotide sequence ID" value="NC_027355.1"/>
</dbReference>
<dbReference type="OrthoDB" id="8328at10239"/>
<dbReference type="PANTHER" id="PTHR46098:SF1">
    <property type="entry name" value="TRNA (CYTOSINE(38)-C(5))-METHYLTRANSFERASE"/>
    <property type="match status" value="1"/>
</dbReference>
<keyword evidence="2" id="KW-0945">Host-virus interaction</keyword>
<dbReference type="Gene3D" id="3.40.50.150">
    <property type="entry name" value="Vaccinia Virus protein VP39"/>
    <property type="match status" value="1"/>
</dbReference>
<dbReference type="GO" id="GO:0052170">
    <property type="term" value="P:symbiont-mediated suppression of host innate immune response"/>
    <property type="evidence" value="ECO:0007669"/>
    <property type="project" value="UniProtKB-KW"/>
</dbReference>
<dbReference type="PROSITE" id="PS51679">
    <property type="entry name" value="SAM_MT_C5"/>
    <property type="match status" value="1"/>
</dbReference>
<dbReference type="GO" id="GO:0099018">
    <property type="term" value="P:symbiont-mediated evasion of host restriction-modification system"/>
    <property type="evidence" value="ECO:0007669"/>
    <property type="project" value="UniProtKB-KW"/>
</dbReference>
<dbReference type="PANTHER" id="PTHR46098">
    <property type="entry name" value="TRNA (CYTOSINE(38)-C(5))-METHYLTRANSFERASE"/>
    <property type="match status" value="1"/>
</dbReference>
<dbReference type="PROSITE" id="PS00094">
    <property type="entry name" value="C5_MTASE_1"/>
    <property type="match status" value="1"/>
</dbReference>
<dbReference type="Gene3D" id="3.90.120.10">
    <property type="entry name" value="DNA Methylase, subunit A, domain 2"/>
    <property type="match status" value="1"/>
</dbReference>
<evidence type="ECO:0000313" key="10">
    <source>
        <dbReference type="EMBL" id="AHJ87219.1"/>
    </source>
</evidence>
<keyword evidence="2" id="KW-1090">Inhibition of host innate immune response by virus</keyword>
<keyword evidence="11" id="KW-1185">Reference proteome</keyword>
<dbReference type="GO" id="GO:0003886">
    <property type="term" value="F:DNA (cytosine-5-)-methyltransferase activity"/>
    <property type="evidence" value="ECO:0007669"/>
    <property type="project" value="UniProtKB-EC"/>
</dbReference>
<dbReference type="InterPro" id="IPR050750">
    <property type="entry name" value="C5-MTase"/>
</dbReference>
<keyword evidence="3 7" id="KW-0808">Transferase</keyword>
<evidence type="ECO:0000256" key="7">
    <source>
        <dbReference type="PROSITE-ProRule" id="PRU01016"/>
    </source>
</evidence>
<evidence type="ECO:0000256" key="3">
    <source>
        <dbReference type="ARBA" id="ARBA00022679"/>
    </source>
</evidence>
<protein>
    <recommendedName>
        <fullName evidence="9">Cytosine-specific methyltransferase</fullName>
        <ecNumber evidence="9">2.1.1.37</ecNumber>
    </recommendedName>
</protein>
<dbReference type="Pfam" id="PF00145">
    <property type="entry name" value="DNA_methylase"/>
    <property type="match status" value="1"/>
</dbReference>
<accession>A0A0E3D9J3</accession>
<name>A0A0E3D9J3_9CAUD</name>
<evidence type="ECO:0000256" key="1">
    <source>
        <dbReference type="ARBA" id="ARBA00022603"/>
    </source>
</evidence>
<keyword evidence="4 7" id="KW-0949">S-adenosyl-L-methionine</keyword>
<reference evidence="10 11" key="2">
    <citation type="journal article" date="2015" name="Arch. Virol.">
        <title>Complete genome sequence analysis and identification of putative metallo-beta-lactamase and SpoIIIE homologs in Bacillus cereus group phage BCP8-2, a new member of the proposed Bastille-like group.</title>
        <authorList>
            <person name="Asare P.T."/>
            <person name="Bandara N."/>
            <person name="Jeong T.Y."/>
            <person name="Ryu S."/>
            <person name="Klumpp J."/>
            <person name="Kim K.P."/>
        </authorList>
    </citation>
    <scope>NUCLEOTIDE SEQUENCE [LARGE SCALE GENOMIC DNA]</scope>
    <source>
        <strain evidence="10">BCP8-2</strain>
    </source>
</reference>
<evidence type="ECO:0000256" key="2">
    <source>
        <dbReference type="ARBA" id="ARBA00022632"/>
    </source>
</evidence>
<dbReference type="InterPro" id="IPR001525">
    <property type="entry name" value="C5_MeTfrase"/>
</dbReference>
<comment type="similarity">
    <text evidence="7 8">Belongs to the class I-like SAM-binding methyltransferase superfamily. C5-methyltransferase family.</text>
</comment>
<evidence type="ECO:0000256" key="4">
    <source>
        <dbReference type="ARBA" id="ARBA00022691"/>
    </source>
</evidence>
<evidence type="ECO:0000256" key="6">
    <source>
        <dbReference type="ARBA" id="ARBA00033479"/>
    </source>
</evidence>
<dbReference type="NCBIfam" id="TIGR00675">
    <property type="entry name" value="dcm"/>
    <property type="match status" value="1"/>
</dbReference>
<keyword evidence="1 7" id="KW-0489">Methyltransferase</keyword>
<dbReference type="InterPro" id="IPR018117">
    <property type="entry name" value="C5_DNA_meth_AS"/>
</dbReference>
<comment type="catalytic activity">
    <reaction evidence="9">
        <text>a 2'-deoxycytidine in DNA + S-adenosyl-L-methionine = a 5-methyl-2'-deoxycytidine in DNA + S-adenosyl-L-homocysteine + H(+)</text>
        <dbReference type="Rhea" id="RHEA:13681"/>
        <dbReference type="Rhea" id="RHEA-COMP:11369"/>
        <dbReference type="Rhea" id="RHEA-COMP:11370"/>
        <dbReference type="ChEBI" id="CHEBI:15378"/>
        <dbReference type="ChEBI" id="CHEBI:57856"/>
        <dbReference type="ChEBI" id="CHEBI:59789"/>
        <dbReference type="ChEBI" id="CHEBI:85452"/>
        <dbReference type="ChEBI" id="CHEBI:85454"/>
        <dbReference type="EC" id="2.1.1.37"/>
    </reaction>
</comment>
<dbReference type="GO" id="GO:0032259">
    <property type="term" value="P:methylation"/>
    <property type="evidence" value="ECO:0007669"/>
    <property type="project" value="UniProtKB-KW"/>
</dbReference>
<dbReference type="SUPFAM" id="SSF53335">
    <property type="entry name" value="S-adenosyl-L-methionine-dependent methyltransferases"/>
    <property type="match status" value="1"/>
</dbReference>
<organism evidence="10 11">
    <name type="scientific">Bacillus phage BCP8-2</name>
    <dbReference type="NCBI Taxonomy" id="1129192"/>
    <lineage>
        <taxon>Viruses</taxon>
        <taxon>Duplodnaviria</taxon>
        <taxon>Heunggongvirae</taxon>
        <taxon>Uroviricota</taxon>
        <taxon>Caudoviricetes</taxon>
        <taxon>Herelleviridae</taxon>
        <taxon>Bastillevirinae</taxon>
        <taxon>Caeruleovirus</taxon>
        <taxon>Caeruleovirus BCP82</taxon>
    </lineage>
</organism>
<dbReference type="KEGG" id="vg:24723445"/>